<protein>
    <submittedName>
        <fullName evidence="2">Uncharacterized protein</fullName>
    </submittedName>
</protein>
<dbReference type="STRING" id="28134.SAMN05444288_2254"/>
<comment type="caution">
    <text evidence="2">The sequence shown here is derived from an EMBL/GenBank/DDBJ whole genome shotgun (WGS) entry which is preliminary data.</text>
</comment>
<evidence type="ECO:0000313" key="2">
    <source>
        <dbReference type="EMBL" id="EFZ36076.1"/>
    </source>
</evidence>
<keyword evidence="3" id="KW-1185">Reference proteome</keyword>
<dbReference type="AlphaFoldDB" id="E7RS75"/>
<name>E7RS75_9BACT</name>
<dbReference type="HOGENOM" id="CLU_189166_0_0_10"/>
<reference evidence="2" key="1">
    <citation type="submission" date="2011-01" db="EMBL/GenBank/DDBJ databases">
        <authorList>
            <person name="Muzny D."/>
            <person name="Qin X."/>
            <person name="Buhay C."/>
            <person name="Dugan-Rocha S."/>
            <person name="Ding Y."/>
            <person name="Chen G."/>
            <person name="Hawes A."/>
            <person name="Holder M."/>
            <person name="Jhangiani S."/>
            <person name="Johnson A."/>
            <person name="Khan Z."/>
            <person name="Li Z."/>
            <person name="Liu W."/>
            <person name="Liu X."/>
            <person name="Perez L."/>
            <person name="Shen H."/>
            <person name="Wang Q."/>
            <person name="Watt J."/>
            <person name="Xi L."/>
            <person name="Xin Y."/>
            <person name="Zhou J."/>
            <person name="Deng J."/>
            <person name="Jiang H."/>
            <person name="Liu Y."/>
            <person name="Qu J."/>
            <person name="Song X.-Z."/>
            <person name="Zhang L."/>
            <person name="Villasana D."/>
            <person name="Johnson A."/>
            <person name="Liu J."/>
            <person name="Liyanage D."/>
            <person name="Lorensuhewa L."/>
            <person name="Robinson T."/>
            <person name="Song A."/>
            <person name="Song B.-B."/>
            <person name="Dinh H."/>
            <person name="Thornton R."/>
            <person name="Coyle M."/>
            <person name="Francisco L."/>
            <person name="Jackson L."/>
            <person name="Javaid M."/>
            <person name="Korchina V."/>
            <person name="Kovar C."/>
            <person name="Mata R."/>
            <person name="Mathew T."/>
            <person name="Ngo R."/>
            <person name="Nguyen L."/>
            <person name="Nguyen N."/>
            <person name="Okwuonu G."/>
            <person name="Ongeri F."/>
            <person name="Pham C."/>
            <person name="Simmons D."/>
            <person name="Wilczek-Boney K."/>
            <person name="Hale W."/>
            <person name="Jakkamsetti A."/>
            <person name="Pham P."/>
            <person name="Ruth R."/>
            <person name="San Lucas F."/>
            <person name="Warren J."/>
            <person name="Zhang J."/>
            <person name="Zhao Z."/>
            <person name="Zhou C."/>
            <person name="Zhu D."/>
            <person name="Lee S."/>
            <person name="Bess C."/>
            <person name="Blankenburg K."/>
            <person name="Forbes L."/>
            <person name="Fu Q."/>
            <person name="Gubbala S."/>
            <person name="Hirani K."/>
            <person name="Jayaseelan J.C."/>
            <person name="Lara F."/>
            <person name="Munidasa M."/>
            <person name="Palculict T."/>
            <person name="Patil S."/>
            <person name="Pu L.-L."/>
            <person name="Saada N."/>
            <person name="Tang L."/>
            <person name="Weissenberger G."/>
            <person name="Zhu Y."/>
            <person name="Hemphill L."/>
            <person name="Shang Y."/>
            <person name="Youmans B."/>
            <person name="Ayvaz T."/>
            <person name="Ross M."/>
            <person name="Santibanez J."/>
            <person name="Aqrawi P."/>
            <person name="Gross S."/>
            <person name="Joshi V."/>
            <person name="Fowler G."/>
            <person name="Nazareth L."/>
            <person name="Reid J."/>
            <person name="Worley K."/>
            <person name="Petrosino J."/>
            <person name="Highlander S."/>
            <person name="Gibbs R."/>
        </authorList>
    </citation>
    <scope>NUCLEOTIDE SEQUENCE [LARGE SCALE GENOMIC DNA]</scope>
    <source>
        <strain evidence="2">ATCC 33269</strain>
    </source>
</reference>
<dbReference type="RefSeq" id="WP_004370357.1">
    <property type="nucleotide sequence ID" value="NZ_GL833119.1"/>
</dbReference>
<proteinExistence type="predicted"/>
<keyword evidence="1" id="KW-1133">Transmembrane helix</keyword>
<evidence type="ECO:0000256" key="1">
    <source>
        <dbReference type="SAM" id="Phobius"/>
    </source>
</evidence>
<keyword evidence="1" id="KW-0812">Transmembrane</keyword>
<dbReference type="EMBL" id="AEPE02000006">
    <property type="protein sequence ID" value="EFZ36076.1"/>
    <property type="molecule type" value="Genomic_DNA"/>
</dbReference>
<organism evidence="2 3">
    <name type="scientific">Hoylesella oralis ATCC 33269</name>
    <dbReference type="NCBI Taxonomy" id="873533"/>
    <lineage>
        <taxon>Bacteria</taxon>
        <taxon>Pseudomonadati</taxon>
        <taxon>Bacteroidota</taxon>
        <taxon>Bacteroidia</taxon>
        <taxon>Bacteroidales</taxon>
        <taxon>Prevotellaceae</taxon>
        <taxon>Hoylesella</taxon>
    </lineage>
</organism>
<gene>
    <name evidence="2" type="ORF">HMPREF0663_12143</name>
</gene>
<keyword evidence="1" id="KW-0472">Membrane</keyword>
<accession>E7RS75</accession>
<evidence type="ECO:0000313" key="3">
    <source>
        <dbReference type="Proteomes" id="UP000005580"/>
    </source>
</evidence>
<sequence>MKYNVDWKRLGVFVIIAGSLIIITGSFLLSLAIFLLLFVVEHLIVAWDEKRKKNKDL</sequence>
<dbReference type="Proteomes" id="UP000005580">
    <property type="component" value="Unassembled WGS sequence"/>
</dbReference>
<feature type="transmembrane region" description="Helical" evidence="1">
    <location>
        <begin position="12"/>
        <end position="45"/>
    </location>
</feature>